<proteinExistence type="predicted"/>
<reference evidence="2 3" key="1">
    <citation type="submission" date="2023-03" db="EMBL/GenBank/DDBJ databases">
        <title>Complete genome sequence of Tepidibacter sp. SWIR-1, isolated from a deep-sea hydrothermal vent.</title>
        <authorList>
            <person name="Li X."/>
        </authorList>
    </citation>
    <scope>NUCLEOTIDE SEQUENCE [LARGE SCALE GENOMIC DNA]</scope>
    <source>
        <strain evidence="2 3">SWIR-1</strain>
    </source>
</reference>
<dbReference type="EMBL" id="CP120733">
    <property type="protein sequence ID" value="WFD08902.1"/>
    <property type="molecule type" value="Genomic_DNA"/>
</dbReference>
<sequence>MIKKVKNQERDKNIHQNHRNNTFKYKLDIDTTLMDTHTVINEGKNKSY</sequence>
<keyword evidence="3" id="KW-1185">Reference proteome</keyword>
<evidence type="ECO:0000313" key="2">
    <source>
        <dbReference type="EMBL" id="WFD08902.1"/>
    </source>
</evidence>
<gene>
    <name evidence="2" type="ORF">P4S50_10925</name>
</gene>
<protein>
    <submittedName>
        <fullName evidence="2">Uncharacterized protein</fullName>
    </submittedName>
</protein>
<accession>A0ABY8E7Q1</accession>
<feature type="region of interest" description="Disordered" evidence="1">
    <location>
        <begin position="1"/>
        <end position="21"/>
    </location>
</feature>
<organism evidence="2 3">
    <name type="scientific">Tepidibacter hydrothermalis</name>
    <dbReference type="NCBI Taxonomy" id="3036126"/>
    <lineage>
        <taxon>Bacteria</taxon>
        <taxon>Bacillati</taxon>
        <taxon>Bacillota</taxon>
        <taxon>Clostridia</taxon>
        <taxon>Peptostreptococcales</taxon>
        <taxon>Peptostreptococcaceae</taxon>
        <taxon>Tepidibacter</taxon>
    </lineage>
</organism>
<dbReference type="RefSeq" id="WP_277730819.1">
    <property type="nucleotide sequence ID" value="NZ_CP120733.1"/>
</dbReference>
<evidence type="ECO:0000313" key="3">
    <source>
        <dbReference type="Proteomes" id="UP001222800"/>
    </source>
</evidence>
<feature type="compositionally biased region" description="Basic and acidic residues" evidence="1">
    <location>
        <begin position="1"/>
        <end position="14"/>
    </location>
</feature>
<name>A0ABY8E7Q1_9FIRM</name>
<dbReference type="Proteomes" id="UP001222800">
    <property type="component" value="Chromosome"/>
</dbReference>
<evidence type="ECO:0000256" key="1">
    <source>
        <dbReference type="SAM" id="MobiDB-lite"/>
    </source>
</evidence>